<feature type="compositionally biased region" description="Basic and acidic residues" evidence="1">
    <location>
        <begin position="143"/>
        <end position="153"/>
    </location>
</feature>
<feature type="region of interest" description="Disordered" evidence="1">
    <location>
        <begin position="143"/>
        <end position="177"/>
    </location>
</feature>
<dbReference type="PANTHER" id="PTHR39466:SF1">
    <property type="entry name" value="RGS DOMAIN-CONTAINING PROTEIN"/>
    <property type="match status" value="1"/>
</dbReference>
<gene>
    <name evidence="3" type="ORF">CEP54_000483</name>
</gene>
<sequence>MGLLPLTYTRPKHVDQESFRNSGDSFSDTEKSDGSVRSGRSGYSAGIPDSLAFDKIISGGTCPPMTVRDFMSYLIYVEHAAENLQFYLWFKDYEKRFNTTSTADVKLAPEWTQTMQDETVLKIRKDQADKMRKEPKAAEMFKGTDFEKKRGAHDNVSGGSDPFATPPQSSRGDNGSIYTASNTVHSLNAVSYQAHASEAFQAAGARQPFTIQPFREEINRVIVTYLMDGAPRQLNLSSCEQRAAIQALSQTTHPSAFRNVFKTVDSSLRHQAHPNFVRWSICNGNPARVFFARSLGVGLIVAGIVLGIILALSSAGRGYRALVAIALVLGISTLVAAYKGMCVVLHGMHHRHVRPWELFVDSENVDDMEKRSFESFGSTNSYEDEPWIVKYEKRNIVRKVFDREVWIQEPALRQIQDTIFIQAILASVLLGGVVTAVFVAIPGGGYF</sequence>
<proteinExistence type="predicted"/>
<keyword evidence="2" id="KW-0472">Membrane</keyword>
<evidence type="ECO:0000313" key="3">
    <source>
        <dbReference type="EMBL" id="RSL73205.1"/>
    </source>
</evidence>
<feature type="transmembrane region" description="Helical" evidence="2">
    <location>
        <begin position="419"/>
        <end position="441"/>
    </location>
</feature>
<comment type="caution">
    <text evidence="3">The sequence shown here is derived from an EMBL/GenBank/DDBJ whole genome shotgun (WGS) entry which is preliminary data.</text>
</comment>
<reference evidence="3 4" key="1">
    <citation type="submission" date="2017-06" db="EMBL/GenBank/DDBJ databases">
        <title>Comparative genomic analysis of Ambrosia Fusariam Clade fungi.</title>
        <authorList>
            <person name="Stajich J.E."/>
            <person name="Carrillo J."/>
            <person name="Kijimoto T."/>
            <person name="Eskalen A."/>
            <person name="O'Donnell K."/>
            <person name="Kasson M."/>
        </authorList>
    </citation>
    <scope>NUCLEOTIDE SEQUENCE [LARGE SCALE GENOMIC DNA]</scope>
    <source>
        <strain evidence="3 4">NRRL62584</strain>
    </source>
</reference>
<dbReference type="Proteomes" id="UP000288168">
    <property type="component" value="Unassembled WGS sequence"/>
</dbReference>
<dbReference type="Gene3D" id="1.10.167.10">
    <property type="entry name" value="Regulator of G-protein Signalling 4, domain 2"/>
    <property type="match status" value="1"/>
</dbReference>
<evidence type="ECO:0000313" key="4">
    <source>
        <dbReference type="Proteomes" id="UP000288168"/>
    </source>
</evidence>
<dbReference type="AlphaFoldDB" id="A0A428R6N8"/>
<dbReference type="SUPFAM" id="SSF48097">
    <property type="entry name" value="Regulator of G-protein signaling, RGS"/>
    <property type="match status" value="1"/>
</dbReference>
<dbReference type="STRING" id="1325734.A0A428R6N8"/>
<dbReference type="OrthoDB" id="3232309at2759"/>
<keyword evidence="4" id="KW-1185">Reference proteome</keyword>
<feature type="transmembrane region" description="Helical" evidence="2">
    <location>
        <begin position="290"/>
        <end position="312"/>
    </location>
</feature>
<protein>
    <recommendedName>
        <fullName evidence="5">Regulator of G protein signaling superfamily</fullName>
    </recommendedName>
</protein>
<keyword evidence="2" id="KW-0812">Transmembrane</keyword>
<keyword evidence="2" id="KW-1133">Transmembrane helix</keyword>
<evidence type="ECO:0008006" key="5">
    <source>
        <dbReference type="Google" id="ProtNLM"/>
    </source>
</evidence>
<evidence type="ECO:0000256" key="2">
    <source>
        <dbReference type="SAM" id="Phobius"/>
    </source>
</evidence>
<dbReference type="InterPro" id="IPR044926">
    <property type="entry name" value="RGS_subdomain_2"/>
</dbReference>
<feature type="transmembrane region" description="Helical" evidence="2">
    <location>
        <begin position="319"/>
        <end position="338"/>
    </location>
</feature>
<evidence type="ECO:0000256" key="1">
    <source>
        <dbReference type="SAM" id="MobiDB-lite"/>
    </source>
</evidence>
<name>A0A428R6N8_9HYPO</name>
<feature type="compositionally biased region" description="Polar residues" evidence="1">
    <location>
        <begin position="166"/>
        <end position="177"/>
    </location>
</feature>
<dbReference type="EMBL" id="NKCI01000002">
    <property type="protein sequence ID" value="RSL73205.1"/>
    <property type="molecule type" value="Genomic_DNA"/>
</dbReference>
<dbReference type="PANTHER" id="PTHR39466">
    <property type="entry name" value="RGS DOMAIN-CONTAINING PROTEIN"/>
    <property type="match status" value="1"/>
</dbReference>
<dbReference type="InterPro" id="IPR036305">
    <property type="entry name" value="RGS_sf"/>
</dbReference>
<organism evidence="3 4">
    <name type="scientific">Fusarium duplospermum</name>
    <dbReference type="NCBI Taxonomy" id="1325734"/>
    <lineage>
        <taxon>Eukaryota</taxon>
        <taxon>Fungi</taxon>
        <taxon>Dikarya</taxon>
        <taxon>Ascomycota</taxon>
        <taxon>Pezizomycotina</taxon>
        <taxon>Sordariomycetes</taxon>
        <taxon>Hypocreomycetidae</taxon>
        <taxon>Hypocreales</taxon>
        <taxon>Nectriaceae</taxon>
        <taxon>Fusarium</taxon>
        <taxon>Fusarium solani species complex</taxon>
    </lineage>
</organism>
<feature type="region of interest" description="Disordered" evidence="1">
    <location>
        <begin position="16"/>
        <end position="41"/>
    </location>
</feature>
<accession>A0A428R6N8</accession>